<feature type="compositionally biased region" description="Polar residues" evidence="3">
    <location>
        <begin position="62"/>
        <end position="121"/>
    </location>
</feature>
<accession>A0AAD5XA74</accession>
<dbReference type="PANTHER" id="PTHR48112:SF22">
    <property type="entry name" value="MITOCHONDRIAL TRANSCRIPTION FACTOR A, ISOFORM B"/>
    <property type="match status" value="1"/>
</dbReference>
<reference evidence="5" key="1">
    <citation type="submission" date="2020-05" db="EMBL/GenBank/DDBJ databases">
        <title>Phylogenomic resolution of chytrid fungi.</title>
        <authorList>
            <person name="Stajich J.E."/>
            <person name="Amses K."/>
            <person name="Simmons R."/>
            <person name="Seto K."/>
            <person name="Myers J."/>
            <person name="Bonds A."/>
            <person name="Quandt C.A."/>
            <person name="Barry K."/>
            <person name="Liu P."/>
            <person name="Grigoriev I."/>
            <person name="Longcore J.E."/>
            <person name="James T.Y."/>
        </authorList>
    </citation>
    <scope>NUCLEOTIDE SEQUENCE</scope>
    <source>
        <strain evidence="5">JEL0318</strain>
    </source>
</reference>
<proteinExistence type="predicted"/>
<gene>
    <name evidence="5" type="ORF">HK097_011171</name>
</gene>
<dbReference type="Proteomes" id="UP001212841">
    <property type="component" value="Unassembled WGS sequence"/>
</dbReference>
<dbReference type="SUPFAM" id="SSF47095">
    <property type="entry name" value="HMG-box"/>
    <property type="match status" value="1"/>
</dbReference>
<dbReference type="PROSITE" id="PS50118">
    <property type="entry name" value="HMG_BOX_2"/>
    <property type="match status" value="1"/>
</dbReference>
<dbReference type="GO" id="GO:0005634">
    <property type="term" value="C:nucleus"/>
    <property type="evidence" value="ECO:0007669"/>
    <property type="project" value="UniProtKB-UniRule"/>
</dbReference>
<feature type="domain" description="HMG box" evidence="4">
    <location>
        <begin position="298"/>
        <end position="366"/>
    </location>
</feature>
<dbReference type="SMART" id="SM00398">
    <property type="entry name" value="HMG"/>
    <property type="match status" value="1"/>
</dbReference>
<comment type="caution">
    <text evidence="5">The sequence shown here is derived from an EMBL/GenBank/DDBJ whole genome shotgun (WGS) entry which is preliminary data.</text>
</comment>
<dbReference type="AlphaFoldDB" id="A0AAD5XA74"/>
<dbReference type="CDD" id="cd00084">
    <property type="entry name" value="HMG-box_SF"/>
    <property type="match status" value="1"/>
</dbReference>
<dbReference type="PANTHER" id="PTHR48112">
    <property type="entry name" value="HIGH MOBILITY GROUP PROTEIN DSP1"/>
    <property type="match status" value="1"/>
</dbReference>
<organism evidence="5 6">
    <name type="scientific">Rhizophlyctis rosea</name>
    <dbReference type="NCBI Taxonomy" id="64517"/>
    <lineage>
        <taxon>Eukaryota</taxon>
        <taxon>Fungi</taxon>
        <taxon>Fungi incertae sedis</taxon>
        <taxon>Chytridiomycota</taxon>
        <taxon>Chytridiomycota incertae sedis</taxon>
        <taxon>Chytridiomycetes</taxon>
        <taxon>Rhizophlyctidales</taxon>
        <taxon>Rhizophlyctidaceae</taxon>
        <taxon>Rhizophlyctis</taxon>
    </lineage>
</organism>
<evidence type="ECO:0000313" key="6">
    <source>
        <dbReference type="Proteomes" id="UP001212841"/>
    </source>
</evidence>
<evidence type="ECO:0000313" key="5">
    <source>
        <dbReference type="EMBL" id="KAJ3057166.1"/>
    </source>
</evidence>
<dbReference type="Gene3D" id="1.10.30.10">
    <property type="entry name" value="High mobility group box domain"/>
    <property type="match status" value="1"/>
</dbReference>
<evidence type="ECO:0000256" key="2">
    <source>
        <dbReference type="PROSITE-ProRule" id="PRU00267"/>
    </source>
</evidence>
<keyword evidence="2" id="KW-0539">Nucleus</keyword>
<dbReference type="GO" id="GO:0003677">
    <property type="term" value="F:DNA binding"/>
    <property type="evidence" value="ECO:0007669"/>
    <property type="project" value="UniProtKB-UniRule"/>
</dbReference>
<keyword evidence="1 2" id="KW-0238">DNA-binding</keyword>
<feature type="region of interest" description="Disordered" evidence="3">
    <location>
        <begin position="1"/>
        <end position="139"/>
    </location>
</feature>
<evidence type="ECO:0000256" key="1">
    <source>
        <dbReference type="ARBA" id="ARBA00023125"/>
    </source>
</evidence>
<dbReference type="EMBL" id="JADGJD010000009">
    <property type="protein sequence ID" value="KAJ3057166.1"/>
    <property type="molecule type" value="Genomic_DNA"/>
</dbReference>
<evidence type="ECO:0000256" key="3">
    <source>
        <dbReference type="SAM" id="MobiDB-lite"/>
    </source>
</evidence>
<feature type="compositionally biased region" description="Basic residues" evidence="3">
    <location>
        <begin position="37"/>
        <end position="47"/>
    </location>
</feature>
<protein>
    <recommendedName>
        <fullName evidence="4">HMG box domain-containing protein</fullName>
    </recommendedName>
</protein>
<feature type="compositionally biased region" description="Polar residues" evidence="3">
    <location>
        <begin position="19"/>
        <end position="36"/>
    </location>
</feature>
<sequence>MAGRRKPSRPDVLGHALTRTRSQSAPKDTMVTQNTPGRKRMPRKQVKQRSISTLVPSPEVESLTSCAAVDSNSTEKLNSPAETTLTSSIPPDSTETNPKSVPTNPVSNTSAEKMQTDQLASTREPPASKPRTAEATKSAVATTFPANTQQNVAHPPNSTGHHDHGSAPTTAQVLAAQELIVQLMTIGQLMQMQADWSRFCTTGSPSVAAAASGAASPKVKQEEVKGTADVQPLLRKIKTEKAEGTETPTPGNKPKRGPPSSAKRTSEQAELLNLTPPAKKQSTKSSKIARASNEPGKPKRPANSWVLFVRDMIPVVREKNPGLPTPEYNKILAKMWKSMSATEKKKYEKMQAESSRQYKHDMAAYEASQIPPFTIGDTPPEQGYYALLNTDIDDYLYGLDAFDSPPYFLSVWRGTEPPISQIPIRRAQSYDEVAKVLSLTKSPSVRVLMKREEERRVVGERELPDVDLSDSDGIYSLEGPLVPEGW</sequence>
<feature type="DNA-binding region" description="HMG box" evidence="2">
    <location>
        <begin position="298"/>
        <end position="366"/>
    </location>
</feature>
<dbReference type="InterPro" id="IPR050342">
    <property type="entry name" value="HMGB"/>
</dbReference>
<dbReference type="Pfam" id="PF00505">
    <property type="entry name" value="HMG_box"/>
    <property type="match status" value="1"/>
</dbReference>
<feature type="region of interest" description="Disordered" evidence="3">
    <location>
        <begin position="148"/>
        <end position="167"/>
    </location>
</feature>
<dbReference type="InterPro" id="IPR036910">
    <property type="entry name" value="HMG_box_dom_sf"/>
</dbReference>
<feature type="compositionally biased region" description="Polar residues" evidence="3">
    <location>
        <begin position="148"/>
        <end position="159"/>
    </location>
</feature>
<dbReference type="InterPro" id="IPR009071">
    <property type="entry name" value="HMG_box_dom"/>
</dbReference>
<feature type="region of interest" description="Disordered" evidence="3">
    <location>
        <begin position="212"/>
        <end position="302"/>
    </location>
</feature>
<name>A0AAD5XA74_9FUNG</name>
<keyword evidence="6" id="KW-1185">Reference proteome</keyword>
<evidence type="ECO:0000259" key="4">
    <source>
        <dbReference type="PROSITE" id="PS50118"/>
    </source>
</evidence>